<keyword evidence="1" id="KW-0812">Transmembrane</keyword>
<organism evidence="2 3">
    <name type="scientific">Aneurinibacillus thermoaerophilus</name>
    <dbReference type="NCBI Taxonomy" id="143495"/>
    <lineage>
        <taxon>Bacteria</taxon>
        <taxon>Bacillati</taxon>
        <taxon>Bacillota</taxon>
        <taxon>Bacilli</taxon>
        <taxon>Bacillales</taxon>
        <taxon>Paenibacillaceae</taxon>
        <taxon>Aneurinibacillus group</taxon>
        <taxon>Aneurinibacillus</taxon>
    </lineage>
</organism>
<protein>
    <recommendedName>
        <fullName evidence="4">CARDB protein</fullName>
    </recommendedName>
</protein>
<keyword evidence="1" id="KW-1133">Transmembrane helix</keyword>
<feature type="transmembrane region" description="Helical" evidence="1">
    <location>
        <begin position="309"/>
        <end position="326"/>
    </location>
</feature>
<evidence type="ECO:0008006" key="4">
    <source>
        <dbReference type="Google" id="ProtNLM"/>
    </source>
</evidence>
<keyword evidence="3" id="KW-1185">Reference proteome</keyword>
<gene>
    <name evidence="2" type="ORF">K3F53_02670</name>
</gene>
<accession>A0ABX8YBY2</accession>
<sequence>MKKRKRGWATWLLFTVIIICFFSSGLFPVSVRADSTAAPVVSIKVNVGFNNTYKWDTIVPVRVTVTNQTDAPINGNIELDMRTNHTFVGTYSKPLSLKKGESKHVTFRVHAQFSYFKNNPSYVKWVQNGKTLVKHPMAPNNIPNDSIFVGILANEAVTTHLLRTQPPEKANAPSIHVQPLTLEDIPADTLRNSGLNALLIDKEEMARLNEQQKKTVKDWAAQGGQLFTVDQTSGKGLWETIGKKAENDTSSWNGTYMASQLSDAATYMPEFKLPDVSLAALLFAAYIIIIGPVLFYIMKRRNAREWNWLFIPALSIIAALATYGYGKWQYGNKVHLQNVSLIEVNNDGSADIRSGSAFFAPHSGDYSLRFPKGITVFPLKDRERGNPRSNTRILLQTDHTEAQFTNTAFWSLRQAFSEQHQEGIGTFAAALTTQNNRITGTIRNHTNYALRNVCIVYKDGVQTIPALAPGDSIQVNVPIRSVDTPRSFLKSDFAKALLPASLDVEKRNYTRSPEARLIESIYHDIGEQGIYLIGWTDQHPLKNEVINESYQLSQLSVVKAKIGELKETGGVK</sequence>
<dbReference type="InterPro" id="IPR013783">
    <property type="entry name" value="Ig-like_fold"/>
</dbReference>
<dbReference type="GeneID" id="97140264"/>
<dbReference type="Gene3D" id="2.60.40.10">
    <property type="entry name" value="Immunoglobulins"/>
    <property type="match status" value="1"/>
</dbReference>
<reference evidence="2 3" key="1">
    <citation type="submission" date="2021-08" db="EMBL/GenBank/DDBJ databases">
        <title>Complete genome sequence of the strain Aneurinibacillus thermoaerophilus CCM 8960.</title>
        <authorList>
            <person name="Musilova J."/>
            <person name="Kourilova X."/>
            <person name="Pernicova I."/>
            <person name="Bezdicek M."/>
            <person name="Lengerova M."/>
            <person name="Obruca S."/>
            <person name="Sedlar K."/>
        </authorList>
    </citation>
    <scope>NUCLEOTIDE SEQUENCE [LARGE SCALE GENOMIC DNA]</scope>
    <source>
        <strain evidence="2 3">CCM 8960</strain>
    </source>
</reference>
<dbReference type="Proteomes" id="UP000826616">
    <property type="component" value="Chromosome"/>
</dbReference>
<proteinExistence type="predicted"/>
<feature type="transmembrane region" description="Helical" evidence="1">
    <location>
        <begin position="276"/>
        <end position="297"/>
    </location>
</feature>
<dbReference type="EMBL" id="CP080764">
    <property type="protein sequence ID" value="QYY43216.1"/>
    <property type="molecule type" value="Genomic_DNA"/>
</dbReference>
<evidence type="ECO:0000313" key="3">
    <source>
        <dbReference type="Proteomes" id="UP000826616"/>
    </source>
</evidence>
<evidence type="ECO:0000313" key="2">
    <source>
        <dbReference type="EMBL" id="QYY43216.1"/>
    </source>
</evidence>
<evidence type="ECO:0000256" key="1">
    <source>
        <dbReference type="SAM" id="Phobius"/>
    </source>
</evidence>
<dbReference type="RefSeq" id="WP_220559306.1">
    <property type="nucleotide sequence ID" value="NZ_CP080764.1"/>
</dbReference>
<keyword evidence="1" id="KW-0472">Membrane</keyword>
<name>A0ABX8YBY2_ANETH</name>